<proteinExistence type="predicted"/>
<reference evidence="1" key="1">
    <citation type="submission" date="2022-04" db="EMBL/GenBank/DDBJ databases">
        <title>A functionally conserved STORR gene fusion in Papaver species that diverged 16.8 million years ago.</title>
        <authorList>
            <person name="Catania T."/>
        </authorList>
    </citation>
    <scope>NUCLEOTIDE SEQUENCE</scope>
    <source>
        <strain evidence="1">S-188037</strain>
    </source>
</reference>
<evidence type="ECO:0000313" key="2">
    <source>
        <dbReference type="Proteomes" id="UP001202328"/>
    </source>
</evidence>
<organism evidence="1 2">
    <name type="scientific">Papaver atlanticum</name>
    <dbReference type="NCBI Taxonomy" id="357466"/>
    <lineage>
        <taxon>Eukaryota</taxon>
        <taxon>Viridiplantae</taxon>
        <taxon>Streptophyta</taxon>
        <taxon>Embryophyta</taxon>
        <taxon>Tracheophyta</taxon>
        <taxon>Spermatophyta</taxon>
        <taxon>Magnoliopsida</taxon>
        <taxon>Ranunculales</taxon>
        <taxon>Papaveraceae</taxon>
        <taxon>Papaveroideae</taxon>
        <taxon>Papaver</taxon>
    </lineage>
</organism>
<name>A0AAD4SI43_9MAGN</name>
<keyword evidence="2" id="KW-1185">Reference proteome</keyword>
<protein>
    <submittedName>
        <fullName evidence="1">Uncharacterized protein</fullName>
    </submittedName>
</protein>
<sequence>WSGKTSYRRSLAEEVMLPLLKINHIKARNSLIQPLLKAPFSTTAPSPPQPPPNECVILVLFGSPYVYSGGTTSPNRRMMIFLGES</sequence>
<feature type="non-terminal residue" evidence="1">
    <location>
        <position position="85"/>
    </location>
</feature>
<evidence type="ECO:0000313" key="1">
    <source>
        <dbReference type="EMBL" id="KAI3906804.1"/>
    </source>
</evidence>
<dbReference type="EMBL" id="JAJJMB010010713">
    <property type="protein sequence ID" value="KAI3906804.1"/>
    <property type="molecule type" value="Genomic_DNA"/>
</dbReference>
<comment type="caution">
    <text evidence="1">The sequence shown here is derived from an EMBL/GenBank/DDBJ whole genome shotgun (WGS) entry which is preliminary data.</text>
</comment>
<dbReference type="Proteomes" id="UP001202328">
    <property type="component" value="Unassembled WGS sequence"/>
</dbReference>
<gene>
    <name evidence="1" type="ORF">MKW98_004837</name>
</gene>
<dbReference type="AlphaFoldDB" id="A0AAD4SI43"/>
<accession>A0AAD4SI43</accession>